<dbReference type="PANTHER" id="PTHR43140:SF1">
    <property type="entry name" value="TYPE I RESTRICTION ENZYME ECOKI SPECIFICITY SUBUNIT"/>
    <property type="match status" value="1"/>
</dbReference>
<evidence type="ECO:0000259" key="4">
    <source>
        <dbReference type="Pfam" id="PF01420"/>
    </source>
</evidence>
<dbReference type="GO" id="GO:0009307">
    <property type="term" value="P:DNA restriction-modification system"/>
    <property type="evidence" value="ECO:0007669"/>
    <property type="project" value="UniProtKB-KW"/>
</dbReference>
<dbReference type="GO" id="GO:0004519">
    <property type="term" value="F:endonuclease activity"/>
    <property type="evidence" value="ECO:0007669"/>
    <property type="project" value="UniProtKB-KW"/>
</dbReference>
<dbReference type="Gene3D" id="3.90.220.20">
    <property type="entry name" value="DNA methylase specificity domains"/>
    <property type="match status" value="2"/>
</dbReference>
<dbReference type="Gene3D" id="1.10.287.1120">
    <property type="entry name" value="Bipartite methylase S protein"/>
    <property type="match status" value="1"/>
</dbReference>
<dbReference type="Proteomes" id="UP000052268">
    <property type="component" value="Unassembled WGS sequence"/>
</dbReference>
<dbReference type="PANTHER" id="PTHR43140">
    <property type="entry name" value="TYPE-1 RESTRICTION ENZYME ECOKI SPECIFICITY PROTEIN"/>
    <property type="match status" value="1"/>
</dbReference>
<dbReference type="Pfam" id="PF01420">
    <property type="entry name" value="Methylase_S"/>
    <property type="match status" value="1"/>
</dbReference>
<dbReference type="InterPro" id="IPR051212">
    <property type="entry name" value="Type-I_RE_S_subunit"/>
</dbReference>
<comment type="similarity">
    <text evidence="1">Belongs to the type-I restriction system S methylase family.</text>
</comment>
<name>A0A0J7XU91_9SPHN</name>
<evidence type="ECO:0000256" key="2">
    <source>
        <dbReference type="ARBA" id="ARBA00022747"/>
    </source>
</evidence>
<keyword evidence="5" id="KW-0255">Endonuclease</keyword>
<dbReference type="PATRIC" id="fig|1114963.3.peg.2716"/>
<dbReference type="GO" id="GO:0003677">
    <property type="term" value="F:DNA binding"/>
    <property type="evidence" value="ECO:0007669"/>
    <property type="project" value="UniProtKB-KW"/>
</dbReference>
<reference evidence="5 6" key="1">
    <citation type="journal article" date="2015" name="G3 (Bethesda)">
        <title>Insights into Ongoing Evolution of the Hexachlorocyclohexane Catabolic Pathway from Comparative Genomics of Ten Sphingomonadaceae Strains.</title>
        <authorList>
            <person name="Pearce S.L."/>
            <person name="Oakeshott J.G."/>
            <person name="Pandey G."/>
        </authorList>
    </citation>
    <scope>NUCLEOTIDE SEQUENCE [LARGE SCALE GENOMIC DNA]</scope>
    <source>
        <strain evidence="5 6">LL02</strain>
    </source>
</reference>
<dbReference type="EMBL" id="JACU01000005">
    <property type="protein sequence ID" value="KMS55207.1"/>
    <property type="molecule type" value="Genomic_DNA"/>
</dbReference>
<comment type="caution">
    <text evidence="5">The sequence shown here is derived from an EMBL/GenBank/DDBJ whole genome shotgun (WGS) entry which is preliminary data.</text>
</comment>
<evidence type="ECO:0000256" key="3">
    <source>
        <dbReference type="ARBA" id="ARBA00023125"/>
    </source>
</evidence>
<evidence type="ECO:0000313" key="6">
    <source>
        <dbReference type="Proteomes" id="UP000052268"/>
    </source>
</evidence>
<gene>
    <name evidence="5" type="ORF">V474_19395</name>
</gene>
<organism evidence="5 6">
    <name type="scientific">Novosphingobium barchaimii LL02</name>
    <dbReference type="NCBI Taxonomy" id="1114963"/>
    <lineage>
        <taxon>Bacteria</taxon>
        <taxon>Pseudomonadati</taxon>
        <taxon>Pseudomonadota</taxon>
        <taxon>Alphaproteobacteria</taxon>
        <taxon>Sphingomonadales</taxon>
        <taxon>Sphingomonadaceae</taxon>
        <taxon>Novosphingobium</taxon>
    </lineage>
</organism>
<keyword evidence="3" id="KW-0238">DNA-binding</keyword>
<accession>A0A0J7XU91</accession>
<keyword evidence="5" id="KW-0378">Hydrolase</keyword>
<keyword evidence="5" id="KW-0540">Nuclease</keyword>
<evidence type="ECO:0000313" key="5">
    <source>
        <dbReference type="EMBL" id="KMS55207.1"/>
    </source>
</evidence>
<dbReference type="SUPFAM" id="SSF116734">
    <property type="entry name" value="DNA methylase specificity domain"/>
    <property type="match status" value="2"/>
</dbReference>
<dbReference type="AlphaFoldDB" id="A0A0J7XU91"/>
<dbReference type="InterPro" id="IPR000055">
    <property type="entry name" value="Restrct_endonuc_typeI_TRD"/>
</dbReference>
<keyword evidence="2" id="KW-0680">Restriction system</keyword>
<dbReference type="CDD" id="cd17261">
    <property type="entry name" value="RMtype1_S_EcoKI-TRD2-CR2_like"/>
    <property type="match status" value="1"/>
</dbReference>
<evidence type="ECO:0000256" key="1">
    <source>
        <dbReference type="ARBA" id="ARBA00010923"/>
    </source>
</evidence>
<feature type="domain" description="Type I restriction modification DNA specificity" evidence="4">
    <location>
        <begin position="32"/>
        <end position="155"/>
    </location>
</feature>
<keyword evidence="6" id="KW-1185">Reference proteome</keyword>
<protein>
    <submittedName>
        <fullName evidence="5">Type I restriction endonuclease subunit S</fullName>
    </submittedName>
</protein>
<proteinExistence type="inferred from homology"/>
<dbReference type="InterPro" id="IPR044946">
    <property type="entry name" value="Restrct_endonuc_typeI_TRD_sf"/>
</dbReference>
<sequence length="628" mass="68336">MGWKGLKADEYVEEGYAMLATPNIKSAKIDFDGANRITRDRYDESPEIKLREGDVLLAKDGSTLGTVNFVRNLDRETTVNSSISVITPHARTGGAFLHYYFQADYVVANIAALKGGMGVPHLFQSDLVKFPLALPSLPEQQAIAAFLDRETAKIDALVAEQERLIALLKEKRQAVISHAVAKGLNPDAPMKDSGIEWLGQIPAHWELGRIKHSVLKIEQGWSPQCDATPVAGPDQWGVLKVGCVNGERFNPAENKALPDNLEPVPDLALTVGDVLISRANTRELVGGAALVEQDFGNLMLCDKLYRLRIDPRYASPAFITLYLRSSMVRSQIEVAATGASSSMLNIGQGVILELAFPIPPVEEQHTIAKAIRENQMRVAELVAQAQSAIALLQERRAALISAAVTGKIDVRSVFEAGNVVALPTKITAAALPSSRAVVGAYAIRYLGQMGRMAVMKVGYLAQAHVGVHELAGTYERYAAGPYDGDLINAMQHGAESICGIVTEEPSSKGDAVKYKIPQTLHMPSGMLEAALGPDRMRAFLNLIDLLKGQSREGVEAIATLYAVWNDLIASGRDVTDDAICNGVFDWHLEKREKFSRDTLENWLGWMRRNGVVPDGSAPRTDHQGDLFA</sequence>